<comment type="similarity">
    <text evidence="1">Belongs to the class-IV pyridoxal-phosphate-dependent aminotransferase family.</text>
</comment>
<organism evidence="2">
    <name type="scientific">hydrothermal vent metagenome</name>
    <dbReference type="NCBI Taxonomy" id="652676"/>
    <lineage>
        <taxon>unclassified sequences</taxon>
        <taxon>metagenomes</taxon>
        <taxon>ecological metagenomes</taxon>
    </lineage>
</organism>
<dbReference type="InterPro" id="IPR036038">
    <property type="entry name" value="Aminotransferase-like"/>
</dbReference>
<dbReference type="GO" id="GO:0005829">
    <property type="term" value="C:cytosol"/>
    <property type="evidence" value="ECO:0007669"/>
    <property type="project" value="TreeGrafter"/>
</dbReference>
<dbReference type="InterPro" id="IPR050571">
    <property type="entry name" value="Class-IV_PLP-Dep_Aminotrnsfr"/>
</dbReference>
<dbReference type="Pfam" id="PF01063">
    <property type="entry name" value="Aminotran_4"/>
    <property type="match status" value="1"/>
</dbReference>
<feature type="non-terminal residue" evidence="2">
    <location>
        <position position="164"/>
    </location>
</feature>
<dbReference type="SUPFAM" id="SSF56752">
    <property type="entry name" value="D-aminoacid aminotransferase-like PLP-dependent enzymes"/>
    <property type="match status" value="1"/>
</dbReference>
<dbReference type="PANTHER" id="PTHR42743:SF11">
    <property type="entry name" value="AMINODEOXYCHORISMATE LYASE"/>
    <property type="match status" value="1"/>
</dbReference>
<sequence length="164" mass="18214">MSRSVYVNGEFLPEENAKISVFDRGFLFADAAYEVFPVIDGGIADADAHLERLARSLDELGFLAHYSPHEYLPVIKTLVRNNKLNEGMVYIQVTRGVADRSFDFPENADPSVVMFTQEVAIVDNPKALTGKSVITLPDLRWKRCDIKTVALLPACLAKAEAARQ</sequence>
<proteinExistence type="inferred from homology"/>
<dbReference type="InterPro" id="IPR043131">
    <property type="entry name" value="BCAT-like_N"/>
</dbReference>
<evidence type="ECO:0000313" key="2">
    <source>
        <dbReference type="EMBL" id="VAX03036.1"/>
    </source>
</evidence>
<dbReference type="AlphaFoldDB" id="A0A3B1ABA5"/>
<dbReference type="EC" id="2.6.1.21" evidence="2"/>
<keyword evidence="2" id="KW-0808">Transferase</keyword>
<evidence type="ECO:0000256" key="1">
    <source>
        <dbReference type="ARBA" id="ARBA00009320"/>
    </source>
</evidence>
<dbReference type="GO" id="GO:0047810">
    <property type="term" value="F:D-alanine-2-oxoglutarate aminotransferase activity"/>
    <property type="evidence" value="ECO:0007669"/>
    <property type="project" value="UniProtKB-EC"/>
</dbReference>
<protein>
    <submittedName>
        <fullName evidence="2">D-alanine aminotransferase</fullName>
        <ecNumber evidence="2">2.6.1.21</ecNumber>
    </submittedName>
</protein>
<dbReference type="GO" id="GO:0046394">
    <property type="term" value="P:carboxylic acid biosynthetic process"/>
    <property type="evidence" value="ECO:0007669"/>
    <property type="project" value="UniProtKB-ARBA"/>
</dbReference>
<gene>
    <name evidence="2" type="ORF">MNBD_ALPHA03-1608</name>
</gene>
<dbReference type="InterPro" id="IPR001544">
    <property type="entry name" value="Aminotrans_IV"/>
</dbReference>
<reference evidence="2" key="1">
    <citation type="submission" date="2018-06" db="EMBL/GenBank/DDBJ databases">
        <authorList>
            <person name="Zhirakovskaya E."/>
        </authorList>
    </citation>
    <scope>NUCLEOTIDE SEQUENCE</scope>
</reference>
<accession>A0A3B1ABA5</accession>
<dbReference type="PANTHER" id="PTHR42743">
    <property type="entry name" value="AMINO-ACID AMINOTRANSFERASE"/>
    <property type="match status" value="1"/>
</dbReference>
<keyword evidence="2" id="KW-0032">Aminotransferase</keyword>
<dbReference type="EMBL" id="UOFW01000034">
    <property type="protein sequence ID" value="VAX03036.1"/>
    <property type="molecule type" value="Genomic_DNA"/>
</dbReference>
<name>A0A3B1ABA5_9ZZZZ</name>
<dbReference type="Gene3D" id="3.30.470.10">
    <property type="match status" value="1"/>
</dbReference>